<dbReference type="AlphaFoldDB" id="A0AAV8X0U8"/>
<reference evidence="1" key="1">
    <citation type="journal article" date="2023" name="Insect Mol. Biol.">
        <title>Genome sequencing provides insights into the evolution of gene families encoding plant cell wall-degrading enzymes in longhorned beetles.</title>
        <authorList>
            <person name="Shin N.R."/>
            <person name="Okamura Y."/>
            <person name="Kirsch R."/>
            <person name="Pauchet Y."/>
        </authorList>
    </citation>
    <scope>NUCLEOTIDE SEQUENCE</scope>
    <source>
        <strain evidence="1">RBIC_L_NR</strain>
    </source>
</reference>
<dbReference type="EMBL" id="JANEYF010004309">
    <property type="protein sequence ID" value="KAJ8931526.1"/>
    <property type="molecule type" value="Genomic_DNA"/>
</dbReference>
<sequence>MKDLMANGYQWKSRKYAITIKAIICDAPALAYVKAIKCHGGYHCCSKCYIKGTIHSTGIKGKNKVIYTDLEAPLRSDASFRTQKTPEGDDDVGHHMNKERSVLEQLPIDMIKTFPIDKMHLVDEGVVKKVIKLWLGKPGPQKLPALKISIINDRLKKCYPYMPNDFQRKPRILKYMNFLKASECRVFLLYTGPAVLRKVLSKPYYKHFMCLSLATRILTSHVYYRLYNSYAQTLLVYFVKHFAVLYGSQNVTYNVHGLLHIAQDAYELGPLNSNSCYLYEAYIKKIKKMLHSFNRPLQQCSNRVHEMTKLNWSTTIKSNNEKQRQTDHPIFSHNIYGTNKFKTAIFSRFTIRVNTKSDNCVMLKNQTNCEIILRVSHFEIRENNQKIIAGQKLINAKCPVDKPENLEQFFCMVGSFDEAVQEYLIDNKTILCKMCCLPNDCEEEYFVIP</sequence>
<protein>
    <submittedName>
        <fullName evidence="1">Uncharacterized protein</fullName>
    </submittedName>
</protein>
<keyword evidence="2" id="KW-1185">Reference proteome</keyword>
<gene>
    <name evidence="1" type="ORF">NQ314_015541</name>
</gene>
<organism evidence="1 2">
    <name type="scientific">Rhamnusium bicolor</name>
    <dbReference type="NCBI Taxonomy" id="1586634"/>
    <lineage>
        <taxon>Eukaryota</taxon>
        <taxon>Metazoa</taxon>
        <taxon>Ecdysozoa</taxon>
        <taxon>Arthropoda</taxon>
        <taxon>Hexapoda</taxon>
        <taxon>Insecta</taxon>
        <taxon>Pterygota</taxon>
        <taxon>Neoptera</taxon>
        <taxon>Endopterygota</taxon>
        <taxon>Coleoptera</taxon>
        <taxon>Polyphaga</taxon>
        <taxon>Cucujiformia</taxon>
        <taxon>Chrysomeloidea</taxon>
        <taxon>Cerambycidae</taxon>
        <taxon>Lepturinae</taxon>
        <taxon>Rhagiini</taxon>
        <taxon>Rhamnusium</taxon>
    </lineage>
</organism>
<comment type="caution">
    <text evidence="1">The sequence shown here is derived from an EMBL/GenBank/DDBJ whole genome shotgun (WGS) entry which is preliminary data.</text>
</comment>
<evidence type="ECO:0000313" key="2">
    <source>
        <dbReference type="Proteomes" id="UP001162156"/>
    </source>
</evidence>
<dbReference type="PANTHER" id="PTHR33053">
    <property type="entry name" value="PROTEIN, PUTATIVE-RELATED"/>
    <property type="match status" value="1"/>
</dbReference>
<accession>A0AAV8X0U8</accession>
<name>A0AAV8X0U8_9CUCU</name>
<evidence type="ECO:0000313" key="1">
    <source>
        <dbReference type="EMBL" id="KAJ8931526.1"/>
    </source>
</evidence>
<dbReference type="PANTHER" id="PTHR33053:SF24">
    <property type="entry name" value="TRANSPOSASE DOMAIN-CONTAINING PROTEIN"/>
    <property type="match status" value="1"/>
</dbReference>
<dbReference type="Proteomes" id="UP001162156">
    <property type="component" value="Unassembled WGS sequence"/>
</dbReference>
<proteinExistence type="predicted"/>